<sequence>MLTSFGFWEVFSGPSFNQLVPFG</sequence>
<name>A0A2P2QR08_RHIMU</name>
<evidence type="ECO:0000313" key="1">
    <source>
        <dbReference type="EMBL" id="MBX69459.1"/>
    </source>
</evidence>
<accession>A0A2P2QR08</accession>
<protein>
    <submittedName>
        <fullName evidence="1">Uncharacterized protein</fullName>
    </submittedName>
</protein>
<dbReference type="AlphaFoldDB" id="A0A2P2QR08"/>
<proteinExistence type="predicted"/>
<dbReference type="EMBL" id="GGEC01088975">
    <property type="protein sequence ID" value="MBX69459.1"/>
    <property type="molecule type" value="Transcribed_RNA"/>
</dbReference>
<reference evidence="1" key="1">
    <citation type="submission" date="2018-02" db="EMBL/GenBank/DDBJ databases">
        <title>Rhizophora mucronata_Transcriptome.</title>
        <authorList>
            <person name="Meera S.P."/>
            <person name="Sreeshan A."/>
            <person name="Augustine A."/>
        </authorList>
    </citation>
    <scope>NUCLEOTIDE SEQUENCE</scope>
    <source>
        <tissue evidence="1">Leaf</tissue>
    </source>
</reference>
<organism evidence="1">
    <name type="scientific">Rhizophora mucronata</name>
    <name type="common">Asiatic mangrove</name>
    <dbReference type="NCBI Taxonomy" id="61149"/>
    <lineage>
        <taxon>Eukaryota</taxon>
        <taxon>Viridiplantae</taxon>
        <taxon>Streptophyta</taxon>
        <taxon>Embryophyta</taxon>
        <taxon>Tracheophyta</taxon>
        <taxon>Spermatophyta</taxon>
        <taxon>Magnoliopsida</taxon>
        <taxon>eudicotyledons</taxon>
        <taxon>Gunneridae</taxon>
        <taxon>Pentapetalae</taxon>
        <taxon>rosids</taxon>
        <taxon>fabids</taxon>
        <taxon>Malpighiales</taxon>
        <taxon>Rhizophoraceae</taxon>
        <taxon>Rhizophora</taxon>
    </lineage>
</organism>